<protein>
    <submittedName>
        <fullName evidence="2">Uncharacterized protein</fullName>
    </submittedName>
</protein>
<geneLocation type="plasmid" evidence="2">
    <name>ETB plasmid</name>
</geneLocation>
<feature type="transmembrane region" description="Helical" evidence="1">
    <location>
        <begin position="6"/>
        <end position="26"/>
    </location>
</feature>
<keyword evidence="1" id="KW-0472">Membrane</keyword>
<proteinExistence type="predicted"/>
<keyword evidence="1" id="KW-0812">Transmembrane</keyword>
<dbReference type="EMBL" id="AP003088">
    <property type="protein sequence ID" value="BAB78424.1"/>
    <property type="molecule type" value="Genomic_DNA"/>
</dbReference>
<name>Q8VVR9_STAAU</name>
<evidence type="ECO:0000256" key="1">
    <source>
        <dbReference type="SAM" id="Phobius"/>
    </source>
</evidence>
<accession>Q8VVR9</accession>
<keyword evidence="1" id="KW-1133">Transmembrane helix</keyword>
<reference evidence="2" key="1">
    <citation type="journal article" date="2001" name="Infect. Immun.">
        <title>Complete nucleotide sequence of a Staphylococcus aureus exfoliative toxin B plasmid and identification of a novel ADP-ribosyltransferase, EDIN-C.</title>
        <authorList>
            <person name="Yamaguchi T."/>
            <person name="Hayashi T."/>
            <person name="Takami H."/>
            <person name="Ohnisi M."/>
            <person name="Murata T."/>
            <person name="Nakayama K."/>
            <person name="Asakawa K."/>
            <person name="Ohara M."/>
            <person name="Komatsuzawa H."/>
            <person name="Sugai M."/>
        </authorList>
    </citation>
    <scope>NUCLEOTIDE SEQUENCE</scope>
    <source>
        <strain evidence="2">TY4</strain>
        <plasmid evidence="2">ETB plasmid</plasmid>
    </source>
</reference>
<sequence>MSCSSSLSYLISMRWLILGSLFCNSLNLRSKTILTYSLLSYV</sequence>
<organism evidence="2">
    <name type="scientific">Staphylococcus aureus</name>
    <dbReference type="NCBI Taxonomy" id="1280"/>
    <lineage>
        <taxon>Bacteria</taxon>
        <taxon>Bacillati</taxon>
        <taxon>Bacillota</taxon>
        <taxon>Bacilli</taxon>
        <taxon>Bacillales</taxon>
        <taxon>Staphylococcaceae</taxon>
        <taxon>Staphylococcus</taxon>
    </lineage>
</organism>
<evidence type="ECO:0000313" key="2">
    <source>
        <dbReference type="EMBL" id="BAB78424.1"/>
    </source>
</evidence>
<keyword evidence="2" id="KW-0614">Plasmid</keyword>
<dbReference type="AlphaFoldDB" id="Q8VVR9"/>